<dbReference type="Pfam" id="PF13541">
    <property type="entry name" value="ChlI"/>
    <property type="match status" value="1"/>
</dbReference>
<evidence type="ECO:0000256" key="1">
    <source>
        <dbReference type="ARBA" id="ARBA00006354"/>
    </source>
</evidence>
<organism evidence="5 6">
    <name type="scientific">Castellaniella defragrans</name>
    <name type="common">Alcaligenes defragrans</name>
    <dbReference type="NCBI Taxonomy" id="75697"/>
    <lineage>
        <taxon>Bacteria</taxon>
        <taxon>Pseudomonadati</taxon>
        <taxon>Pseudomonadota</taxon>
        <taxon>Betaproteobacteria</taxon>
        <taxon>Burkholderiales</taxon>
        <taxon>Alcaligenaceae</taxon>
        <taxon>Castellaniella</taxon>
    </lineage>
</organism>
<protein>
    <submittedName>
        <fullName evidence="5">Magnesium chelatase family protein</fullName>
    </submittedName>
</protein>
<dbReference type="InterPro" id="IPR014721">
    <property type="entry name" value="Ribsml_uS5_D2-typ_fold_subgr"/>
</dbReference>
<reference evidence="5 6" key="1">
    <citation type="submission" date="2020-08" db="EMBL/GenBank/DDBJ databases">
        <title>Genomic Encyclopedia of Type Strains, Phase IV (KMG-IV): sequencing the most valuable type-strain genomes for metagenomic binning, comparative biology and taxonomic classification.</title>
        <authorList>
            <person name="Goeker M."/>
        </authorList>
    </citation>
    <scope>NUCLEOTIDE SEQUENCE [LARGE SCALE GENOMIC DNA]</scope>
    <source>
        <strain evidence="5 6">DSM 12141</strain>
    </source>
</reference>
<dbReference type="InterPro" id="IPR020568">
    <property type="entry name" value="Ribosomal_Su5_D2-typ_SF"/>
</dbReference>
<dbReference type="Pfam" id="PF01078">
    <property type="entry name" value="Mg_chelatase"/>
    <property type="match status" value="1"/>
</dbReference>
<accession>A0A7W9TQC8</accession>
<dbReference type="InterPro" id="IPR004482">
    <property type="entry name" value="Mg_chelat-rel"/>
</dbReference>
<keyword evidence="3" id="KW-0067">ATP-binding</keyword>
<dbReference type="Proteomes" id="UP000541136">
    <property type="component" value="Unassembled WGS sequence"/>
</dbReference>
<dbReference type="SUPFAM" id="SSF54211">
    <property type="entry name" value="Ribosomal protein S5 domain 2-like"/>
    <property type="match status" value="1"/>
</dbReference>
<feature type="domain" description="MCM C-terminal AAA(+) ATPase" evidence="4">
    <location>
        <begin position="295"/>
        <end position="392"/>
    </location>
</feature>
<dbReference type="InterPro" id="IPR027417">
    <property type="entry name" value="P-loop_NTPase"/>
</dbReference>
<dbReference type="Gene3D" id="3.30.230.10">
    <property type="match status" value="1"/>
</dbReference>
<proteinExistence type="inferred from homology"/>
<comment type="similarity">
    <text evidence="1">Belongs to the Mg-chelatase subunits D/I family. ComM subfamily.</text>
</comment>
<dbReference type="Gene3D" id="3.40.50.300">
    <property type="entry name" value="P-loop containing nucleotide triphosphate hydrolases"/>
    <property type="match status" value="1"/>
</dbReference>
<evidence type="ECO:0000313" key="6">
    <source>
        <dbReference type="Proteomes" id="UP000541136"/>
    </source>
</evidence>
<dbReference type="NCBIfam" id="TIGR00368">
    <property type="entry name" value="YifB family Mg chelatase-like AAA ATPase"/>
    <property type="match status" value="1"/>
</dbReference>
<dbReference type="PROSITE" id="PS50051">
    <property type="entry name" value="MCM_2"/>
    <property type="match status" value="1"/>
</dbReference>
<evidence type="ECO:0000259" key="4">
    <source>
        <dbReference type="PROSITE" id="PS50051"/>
    </source>
</evidence>
<evidence type="ECO:0000256" key="3">
    <source>
        <dbReference type="ARBA" id="ARBA00022840"/>
    </source>
</evidence>
<name>A0A7W9TQC8_CASDE</name>
<dbReference type="InterPro" id="IPR000523">
    <property type="entry name" value="Mg_chelatse_chII-like_cat_dom"/>
</dbReference>
<dbReference type="PANTHER" id="PTHR32039:SF7">
    <property type="entry name" value="COMPETENCE PROTEIN COMM"/>
    <property type="match status" value="1"/>
</dbReference>
<gene>
    <name evidence="5" type="ORF">HNR28_001651</name>
</gene>
<keyword evidence="2" id="KW-0547">Nucleotide-binding</keyword>
<dbReference type="InterPro" id="IPR001208">
    <property type="entry name" value="MCM_dom"/>
</dbReference>
<dbReference type="AlphaFoldDB" id="A0A7W9TQC8"/>
<dbReference type="InterPro" id="IPR045006">
    <property type="entry name" value="CHLI-like"/>
</dbReference>
<dbReference type="SMART" id="SM00382">
    <property type="entry name" value="AAA"/>
    <property type="match status" value="1"/>
</dbReference>
<dbReference type="InterPro" id="IPR003593">
    <property type="entry name" value="AAA+_ATPase"/>
</dbReference>
<dbReference type="GO" id="GO:0005524">
    <property type="term" value="F:ATP binding"/>
    <property type="evidence" value="ECO:0007669"/>
    <property type="project" value="UniProtKB-KW"/>
</dbReference>
<dbReference type="PANTHER" id="PTHR32039">
    <property type="entry name" value="MAGNESIUM-CHELATASE SUBUNIT CHLI"/>
    <property type="match status" value="1"/>
</dbReference>
<dbReference type="EMBL" id="JACHIB010000008">
    <property type="protein sequence ID" value="MBB6083612.1"/>
    <property type="molecule type" value="Genomic_DNA"/>
</dbReference>
<evidence type="ECO:0000256" key="2">
    <source>
        <dbReference type="ARBA" id="ARBA00022741"/>
    </source>
</evidence>
<dbReference type="SUPFAM" id="SSF52540">
    <property type="entry name" value="P-loop containing nucleoside triphosphate hydrolases"/>
    <property type="match status" value="1"/>
</dbReference>
<dbReference type="InterPro" id="IPR025158">
    <property type="entry name" value="Mg_chelat-rel_C"/>
</dbReference>
<sequence length="505" mass="52627">MSLAVLSSRALFGPRVWPVQVEVHVGGGLPSFSIVGLPGAGVRESRERVRSALLSSGFEFPAGRITANLAPADLPKDSGRFDLPIALGVLLASGQIADARGQAPDVRHYVLAGELSLTGSIVPADAVLAIALSVARDDPRAVLIMAPEAAGVAARVPGLRVLAAAGLDEVVAHFTGRAELPAAAPARGEPADEAPPPCLSDVRGQAAARRALELAAAGGHGLLLSGCPGVGKSMLARRLPGLLPPLTPEQALEVAAVHGLARSRPLLSRVPPFRAPHHGASMPALVGGGARPRPGEISLAHHGVLFLDELPEFGRQALEALREPLETGCVTVARAAGSCTFPARFQLVAAMNPCPCGWHGHPHPQRECRCSREAIARYRGRISGPLLDRIDLHVGLGVESAWLDAPPGEPSAPVRERALAARHRQLARQGCLNAELDGAALERHAGPDAEGRALLMRAAAAWGWSARAARRAQRVARTLADLDGSDRIEAGHMAQAVQYRPDSGA</sequence>
<dbReference type="PRINTS" id="PR01657">
    <property type="entry name" value="MCMFAMILY"/>
</dbReference>
<evidence type="ECO:0000313" key="5">
    <source>
        <dbReference type="EMBL" id="MBB6083612.1"/>
    </source>
</evidence>
<dbReference type="RefSeq" id="WP_184142739.1">
    <property type="nucleotide sequence ID" value="NZ_JACHIB010000008.1"/>
</dbReference>
<comment type="caution">
    <text evidence="5">The sequence shown here is derived from an EMBL/GenBank/DDBJ whole genome shotgun (WGS) entry which is preliminary data.</text>
</comment>
<dbReference type="GO" id="GO:0003677">
    <property type="term" value="F:DNA binding"/>
    <property type="evidence" value="ECO:0007669"/>
    <property type="project" value="InterPro"/>
</dbReference>
<dbReference type="Pfam" id="PF13335">
    <property type="entry name" value="Mg_chelatase_C"/>
    <property type="match status" value="1"/>
</dbReference>